<evidence type="ECO:0000313" key="10">
    <source>
        <dbReference type="EMBL" id="KDR83417.1"/>
    </source>
</evidence>
<keyword evidence="4" id="KW-0862">Zinc</keyword>
<keyword evidence="11" id="KW-1185">Reference proteome</keyword>
<dbReference type="PROSITE" id="PS51083">
    <property type="entry name" value="ZF_HIT"/>
    <property type="match status" value="1"/>
</dbReference>
<feature type="domain" description="HIT-type" evidence="9">
    <location>
        <begin position="43"/>
        <end position="77"/>
    </location>
</feature>
<dbReference type="InterPro" id="IPR051639">
    <property type="entry name" value="BCD1"/>
</dbReference>
<keyword evidence="2" id="KW-0479">Metal-binding</keyword>
<evidence type="ECO:0000313" key="11">
    <source>
        <dbReference type="Proteomes" id="UP000027222"/>
    </source>
</evidence>
<dbReference type="AlphaFoldDB" id="A0A067TM59"/>
<proteinExistence type="inferred from homology"/>
<evidence type="ECO:0000256" key="1">
    <source>
        <dbReference type="ARBA" id="ARBA00022553"/>
    </source>
</evidence>
<dbReference type="Proteomes" id="UP000027222">
    <property type="component" value="Unassembled WGS sequence"/>
</dbReference>
<feature type="compositionally biased region" description="Basic residues" evidence="8">
    <location>
        <begin position="134"/>
        <end position="144"/>
    </location>
</feature>
<dbReference type="SUPFAM" id="SSF144232">
    <property type="entry name" value="HIT/MYND zinc finger-like"/>
    <property type="match status" value="1"/>
</dbReference>
<feature type="compositionally biased region" description="Acidic residues" evidence="8">
    <location>
        <begin position="451"/>
        <end position="469"/>
    </location>
</feature>
<protein>
    <recommendedName>
        <fullName evidence="9">HIT-type domain-containing protein</fullName>
    </recommendedName>
</protein>
<comment type="function">
    <text evidence="5">Required for box C/D snoRNAs accumulation involved in snoRNA processing, snoRNA transport to the nucleolus and ribosome biogenesis.</text>
</comment>
<evidence type="ECO:0000256" key="2">
    <source>
        <dbReference type="ARBA" id="ARBA00022723"/>
    </source>
</evidence>
<dbReference type="CDD" id="cd23023">
    <property type="entry name" value="zf-HIT_BCD1"/>
    <property type="match status" value="1"/>
</dbReference>
<evidence type="ECO:0000259" key="9">
    <source>
        <dbReference type="PROSITE" id="PS51083"/>
    </source>
</evidence>
<dbReference type="STRING" id="685588.A0A067TM59"/>
<dbReference type="InterPro" id="IPR007529">
    <property type="entry name" value="Znf_HIT"/>
</dbReference>
<dbReference type="OrthoDB" id="272357at2759"/>
<dbReference type="PANTHER" id="PTHR13483:SF3">
    <property type="entry name" value="BOX C_D SNORNA PROTEIN 1"/>
    <property type="match status" value="1"/>
</dbReference>
<dbReference type="GO" id="GO:0008270">
    <property type="term" value="F:zinc ion binding"/>
    <property type="evidence" value="ECO:0007669"/>
    <property type="project" value="UniProtKB-UniRule"/>
</dbReference>
<keyword evidence="1" id="KW-0597">Phosphoprotein</keyword>
<dbReference type="Gene3D" id="3.30.60.190">
    <property type="match status" value="1"/>
</dbReference>
<dbReference type="InterPro" id="IPR057721">
    <property type="entry name" value="BCD1_alpha/beta"/>
</dbReference>
<dbReference type="GO" id="GO:0000492">
    <property type="term" value="P:box C/D snoRNP assembly"/>
    <property type="evidence" value="ECO:0007669"/>
    <property type="project" value="TreeGrafter"/>
</dbReference>
<evidence type="ECO:0000256" key="7">
    <source>
        <dbReference type="PROSITE-ProRule" id="PRU00453"/>
    </source>
</evidence>
<organism evidence="10 11">
    <name type="scientific">Galerina marginata (strain CBS 339.88)</name>
    <dbReference type="NCBI Taxonomy" id="685588"/>
    <lineage>
        <taxon>Eukaryota</taxon>
        <taxon>Fungi</taxon>
        <taxon>Dikarya</taxon>
        <taxon>Basidiomycota</taxon>
        <taxon>Agaricomycotina</taxon>
        <taxon>Agaricomycetes</taxon>
        <taxon>Agaricomycetidae</taxon>
        <taxon>Agaricales</taxon>
        <taxon>Agaricineae</taxon>
        <taxon>Strophariaceae</taxon>
        <taxon>Galerina</taxon>
    </lineage>
</organism>
<gene>
    <name evidence="10" type="ORF">GALMADRAFT_235534</name>
</gene>
<dbReference type="GO" id="GO:0070761">
    <property type="term" value="C:pre-snoRNP complex"/>
    <property type="evidence" value="ECO:0007669"/>
    <property type="project" value="TreeGrafter"/>
</dbReference>
<dbReference type="GO" id="GO:0000463">
    <property type="term" value="P:maturation of LSU-rRNA from tricistronic rRNA transcript (SSU-rRNA, 5.8S rRNA, LSU-rRNA)"/>
    <property type="evidence" value="ECO:0007669"/>
    <property type="project" value="TreeGrafter"/>
</dbReference>
<evidence type="ECO:0000256" key="5">
    <source>
        <dbReference type="ARBA" id="ARBA00049598"/>
    </source>
</evidence>
<dbReference type="GO" id="GO:0048254">
    <property type="term" value="P:snoRNA localization"/>
    <property type="evidence" value="ECO:0007669"/>
    <property type="project" value="TreeGrafter"/>
</dbReference>
<feature type="region of interest" description="Disordered" evidence="8">
    <location>
        <begin position="125"/>
        <end position="153"/>
    </location>
</feature>
<reference evidence="11" key="1">
    <citation type="journal article" date="2014" name="Proc. Natl. Acad. Sci. U.S.A.">
        <title>Extensive sampling of basidiomycete genomes demonstrates inadequacy of the white-rot/brown-rot paradigm for wood decay fungi.</title>
        <authorList>
            <person name="Riley R."/>
            <person name="Salamov A.A."/>
            <person name="Brown D.W."/>
            <person name="Nagy L.G."/>
            <person name="Floudas D."/>
            <person name="Held B.W."/>
            <person name="Levasseur A."/>
            <person name="Lombard V."/>
            <person name="Morin E."/>
            <person name="Otillar R."/>
            <person name="Lindquist E.A."/>
            <person name="Sun H."/>
            <person name="LaButti K.M."/>
            <person name="Schmutz J."/>
            <person name="Jabbour D."/>
            <person name="Luo H."/>
            <person name="Baker S.E."/>
            <person name="Pisabarro A.G."/>
            <person name="Walton J.D."/>
            <person name="Blanchette R.A."/>
            <person name="Henrissat B."/>
            <person name="Martin F."/>
            <person name="Cullen D."/>
            <person name="Hibbett D.S."/>
            <person name="Grigoriev I.V."/>
        </authorList>
    </citation>
    <scope>NUCLEOTIDE SEQUENCE [LARGE SCALE GENOMIC DNA]</scope>
    <source>
        <strain evidence="11">CBS 339.88</strain>
    </source>
</reference>
<accession>A0A067TM59</accession>
<evidence type="ECO:0000256" key="6">
    <source>
        <dbReference type="ARBA" id="ARBA00049654"/>
    </source>
</evidence>
<keyword evidence="3 7" id="KW-0863">Zinc-finger</keyword>
<sequence length="469" mass="51933">MSSTFLHPSLPPKPNFSTSEPQYAYDAEQPEASSSSAPPKPICATCNHECAKYTCPGCSIRTCSATCSSTHKSKTGCTGVRDKARYVPMKEYSWGKMMDDYTFLEEMGRKVGDWGKEIVRGGYSAGSATSRGRGNARGRGRGARGRGGGVGPVKTRRDILKMHLEVWDIDMELLPAGMEKRKANQSSWDTKNKTALLTIEFKFYKPKDPLAPSSEPRAPPFILTTTRNNVKSPLLTLIRSQLQERTSAKKEGSCPDWVKRLVFPDADDPESFTNPQCVMAAQLDPIATGRLQARPKKIYHSFDPTQTLVILLRHTHFVEFPTIEIWDEFLGPIVDEQGVLRRQQQEMPLKRRKMNPKAGRLAIAGLLGGYGSESDEVGENGEPQNMLAALGDYIESEEDEDAASLVEAEGHIGGLEDVDIGDLSDDEEEVEVDASVLLELMRKVREGEPWGVEEDEAVDWGDMDDGELE</sequence>
<comment type="similarity">
    <text evidence="6">Belongs to the BCD1 family.</text>
</comment>
<feature type="region of interest" description="Disordered" evidence="8">
    <location>
        <begin position="447"/>
        <end position="469"/>
    </location>
</feature>
<evidence type="ECO:0000256" key="4">
    <source>
        <dbReference type="ARBA" id="ARBA00022833"/>
    </source>
</evidence>
<dbReference type="GO" id="GO:0005634">
    <property type="term" value="C:nucleus"/>
    <property type="evidence" value="ECO:0007669"/>
    <property type="project" value="TreeGrafter"/>
</dbReference>
<dbReference type="PANTHER" id="PTHR13483">
    <property type="entry name" value="BOX C_D SNORNA PROTEIN 1-RELATED"/>
    <property type="match status" value="1"/>
</dbReference>
<dbReference type="EMBL" id="KL142368">
    <property type="protein sequence ID" value="KDR83417.1"/>
    <property type="molecule type" value="Genomic_DNA"/>
</dbReference>
<evidence type="ECO:0000256" key="8">
    <source>
        <dbReference type="SAM" id="MobiDB-lite"/>
    </source>
</evidence>
<feature type="region of interest" description="Disordered" evidence="8">
    <location>
        <begin position="1"/>
        <end position="38"/>
    </location>
</feature>
<evidence type="ECO:0000256" key="3">
    <source>
        <dbReference type="ARBA" id="ARBA00022771"/>
    </source>
</evidence>
<name>A0A067TM59_GALM3</name>
<dbReference type="Pfam" id="PF25790">
    <property type="entry name" value="BCD1"/>
    <property type="match status" value="1"/>
</dbReference>
<dbReference type="HOGENOM" id="CLU_025524_1_0_1"/>